<reference evidence="2" key="2">
    <citation type="submission" date="2015-01" db="EMBL/GenBank/DDBJ databases">
        <title>Evolutionary Origins and Diversification of the Mycorrhizal Mutualists.</title>
        <authorList>
            <consortium name="DOE Joint Genome Institute"/>
            <consortium name="Mycorrhizal Genomics Consortium"/>
            <person name="Kohler A."/>
            <person name="Kuo A."/>
            <person name="Nagy L.G."/>
            <person name="Floudas D."/>
            <person name="Copeland A."/>
            <person name="Barry K.W."/>
            <person name="Cichocki N."/>
            <person name="Veneault-Fourrey C."/>
            <person name="LaButti K."/>
            <person name="Lindquist E.A."/>
            <person name="Lipzen A."/>
            <person name="Lundell T."/>
            <person name="Morin E."/>
            <person name="Murat C."/>
            <person name="Riley R."/>
            <person name="Ohm R."/>
            <person name="Sun H."/>
            <person name="Tunlid A."/>
            <person name="Henrissat B."/>
            <person name="Grigoriev I.V."/>
            <person name="Hibbett D.S."/>
            <person name="Martin F."/>
        </authorList>
    </citation>
    <scope>NUCLEOTIDE SEQUENCE [LARGE SCALE GENOMIC DNA]</scope>
    <source>
        <strain evidence="2">MUT 4182</strain>
    </source>
</reference>
<keyword evidence="2" id="KW-1185">Reference proteome</keyword>
<evidence type="ECO:0000313" key="2">
    <source>
        <dbReference type="Proteomes" id="UP000054248"/>
    </source>
</evidence>
<proteinExistence type="predicted"/>
<sequence>MSTRFRFRIWDSMLRTNIRRDREWLNIGEEMSHCNKGYYLAQKKYAVYDQYLRRGMIPSVPVNPTIQKPQGDSAKDRIAHKLPKRARRLREEKKEGIGTRRAADLHTPIATDTRVIEKWERGRDRRARERKVTLSRLQNRLRCCYLEARMLT</sequence>
<reference evidence="1 2" key="1">
    <citation type="submission" date="2014-04" db="EMBL/GenBank/DDBJ databases">
        <authorList>
            <consortium name="DOE Joint Genome Institute"/>
            <person name="Kuo A."/>
            <person name="Girlanda M."/>
            <person name="Perotto S."/>
            <person name="Kohler A."/>
            <person name="Nagy L.G."/>
            <person name="Floudas D."/>
            <person name="Copeland A."/>
            <person name="Barry K.W."/>
            <person name="Cichocki N."/>
            <person name="Veneault-Fourrey C."/>
            <person name="LaButti K."/>
            <person name="Lindquist E.A."/>
            <person name="Lipzen A."/>
            <person name="Lundell T."/>
            <person name="Morin E."/>
            <person name="Murat C."/>
            <person name="Sun H."/>
            <person name="Tunlid A."/>
            <person name="Henrissat B."/>
            <person name="Grigoriev I.V."/>
            <person name="Hibbett D.S."/>
            <person name="Martin F."/>
            <person name="Nordberg H.P."/>
            <person name="Cantor M.N."/>
            <person name="Hua S.X."/>
        </authorList>
    </citation>
    <scope>NUCLEOTIDE SEQUENCE [LARGE SCALE GENOMIC DNA]</scope>
    <source>
        <strain evidence="1 2">MUT 4182</strain>
    </source>
</reference>
<dbReference type="AlphaFoldDB" id="A0A0C3LTP1"/>
<dbReference type="HOGENOM" id="CLU_1723661_0_0_1"/>
<name>A0A0C3LTP1_9AGAM</name>
<evidence type="ECO:0000313" key="1">
    <source>
        <dbReference type="EMBL" id="KIO24737.1"/>
    </source>
</evidence>
<dbReference type="Proteomes" id="UP000054248">
    <property type="component" value="Unassembled WGS sequence"/>
</dbReference>
<dbReference type="EMBL" id="KN823055">
    <property type="protein sequence ID" value="KIO24737.1"/>
    <property type="molecule type" value="Genomic_DNA"/>
</dbReference>
<accession>A0A0C3LTP1</accession>
<gene>
    <name evidence="1" type="ORF">M407DRAFT_212109</name>
</gene>
<organism evidence="1 2">
    <name type="scientific">Tulasnella calospora MUT 4182</name>
    <dbReference type="NCBI Taxonomy" id="1051891"/>
    <lineage>
        <taxon>Eukaryota</taxon>
        <taxon>Fungi</taxon>
        <taxon>Dikarya</taxon>
        <taxon>Basidiomycota</taxon>
        <taxon>Agaricomycotina</taxon>
        <taxon>Agaricomycetes</taxon>
        <taxon>Cantharellales</taxon>
        <taxon>Tulasnellaceae</taxon>
        <taxon>Tulasnella</taxon>
    </lineage>
</organism>
<protein>
    <submittedName>
        <fullName evidence="1">Uncharacterized protein</fullName>
    </submittedName>
</protein>